<proteinExistence type="predicted"/>
<feature type="transmembrane region" description="Helical" evidence="1">
    <location>
        <begin position="279"/>
        <end position="307"/>
    </location>
</feature>
<keyword evidence="1" id="KW-1133">Transmembrane helix</keyword>
<feature type="domain" description="DUF7973" evidence="2">
    <location>
        <begin position="5"/>
        <end position="350"/>
    </location>
</feature>
<feature type="transmembrane region" description="Helical" evidence="1">
    <location>
        <begin position="71"/>
        <end position="98"/>
    </location>
</feature>
<dbReference type="AlphaFoldDB" id="A0ABD5X188"/>
<comment type="caution">
    <text evidence="3">The sequence shown here is derived from an EMBL/GenBank/DDBJ whole genome shotgun (WGS) entry which is preliminary data.</text>
</comment>
<evidence type="ECO:0000313" key="4">
    <source>
        <dbReference type="Proteomes" id="UP001596414"/>
    </source>
</evidence>
<organism evidence="3 4">
    <name type="scientific">Halovenus rubra</name>
    <dbReference type="NCBI Taxonomy" id="869890"/>
    <lineage>
        <taxon>Archaea</taxon>
        <taxon>Methanobacteriati</taxon>
        <taxon>Methanobacteriota</taxon>
        <taxon>Stenosarchaea group</taxon>
        <taxon>Halobacteria</taxon>
        <taxon>Halobacteriales</taxon>
        <taxon>Haloarculaceae</taxon>
        <taxon>Halovenus</taxon>
    </lineage>
</organism>
<evidence type="ECO:0000256" key="1">
    <source>
        <dbReference type="SAM" id="Phobius"/>
    </source>
</evidence>
<name>A0ABD5X188_9EURY</name>
<dbReference type="RefSeq" id="WP_267638227.1">
    <property type="nucleotide sequence ID" value="NZ_JAODIY010000013.1"/>
</dbReference>
<feature type="transmembrane region" description="Helical" evidence="1">
    <location>
        <begin position="327"/>
        <end position="346"/>
    </location>
</feature>
<keyword evidence="1" id="KW-0812">Transmembrane</keyword>
<keyword evidence="1" id="KW-0472">Membrane</keyword>
<evidence type="ECO:0000259" key="2">
    <source>
        <dbReference type="Pfam" id="PF25928"/>
    </source>
</evidence>
<feature type="transmembrane region" description="Helical" evidence="1">
    <location>
        <begin position="32"/>
        <end position="51"/>
    </location>
</feature>
<dbReference type="InterPro" id="IPR058279">
    <property type="entry name" value="DUF7973"/>
</dbReference>
<protein>
    <recommendedName>
        <fullName evidence="2">DUF7973 domain-containing protein</fullName>
    </recommendedName>
</protein>
<dbReference type="EMBL" id="JBHSZQ010000002">
    <property type="protein sequence ID" value="MFC7125003.1"/>
    <property type="molecule type" value="Genomic_DNA"/>
</dbReference>
<evidence type="ECO:0000313" key="3">
    <source>
        <dbReference type="EMBL" id="MFC7125003.1"/>
    </source>
</evidence>
<feature type="transmembrane region" description="Helical" evidence="1">
    <location>
        <begin position="6"/>
        <end position="25"/>
    </location>
</feature>
<accession>A0ABD5X188</accession>
<dbReference type="Pfam" id="PF25928">
    <property type="entry name" value="DUF7973"/>
    <property type="match status" value="1"/>
</dbReference>
<feature type="transmembrane region" description="Helical" evidence="1">
    <location>
        <begin position="152"/>
        <end position="173"/>
    </location>
</feature>
<gene>
    <name evidence="3" type="ORF">ACFQJ7_02970</name>
</gene>
<dbReference type="Proteomes" id="UP001596414">
    <property type="component" value="Unassembled WGS sequence"/>
</dbReference>
<feature type="transmembrane region" description="Helical" evidence="1">
    <location>
        <begin position="222"/>
        <end position="241"/>
    </location>
</feature>
<feature type="transmembrane region" description="Helical" evidence="1">
    <location>
        <begin position="119"/>
        <end position="140"/>
    </location>
</feature>
<sequence length="356" mass="36200">MPFSELTIEILLAGLAGGMLGAALGALPSLSLAGVIIVIAEMAGLLGALDADGATLSTFGVDPATVDATGLGGAIGLGPVLGPHVAFAGGVAAAAFVGRSETFDTTFRYHQAKNITKPLGSDPVTLLVGGVFGVVGVLIARVAAGLELPVDPIFLAVVLSALIHRLTLGYPLVGRVRGMSRSVLDMSPHVRDDRWGEESFETEQGTEGRKVVEVWLPDHYEFGNVVVLGLGVGLASGYIALVSNSAFLAFGLSLVSLGFLSLGLYSFPVTHHMALPAGIAAIAVASEFEPVVGLVAGAVFGILGGVLGEVAQRVFYAHGDTHVDPPAVAIVVTTLLLTLLATAGVVDPAAIPYPVL</sequence>
<reference evidence="3 4" key="1">
    <citation type="journal article" date="2014" name="Int. J. Syst. Evol. Microbiol.">
        <title>Complete genome sequence of Corynebacterium casei LMG S-19264T (=DSM 44701T), isolated from a smear-ripened cheese.</title>
        <authorList>
            <consortium name="US DOE Joint Genome Institute (JGI-PGF)"/>
            <person name="Walter F."/>
            <person name="Albersmeier A."/>
            <person name="Kalinowski J."/>
            <person name="Ruckert C."/>
        </authorList>
    </citation>
    <scope>NUCLEOTIDE SEQUENCE [LARGE SCALE GENOMIC DNA]</scope>
    <source>
        <strain evidence="3 4">CGMCC 4.7215</strain>
    </source>
</reference>
<feature type="transmembrane region" description="Helical" evidence="1">
    <location>
        <begin position="247"/>
        <end position="267"/>
    </location>
</feature>